<feature type="signal peptide" evidence="13">
    <location>
        <begin position="1"/>
        <end position="45"/>
    </location>
</feature>
<keyword evidence="10 11" id="KW-0998">Cell outer membrane</keyword>
<dbReference type="PROSITE" id="PS52016">
    <property type="entry name" value="TONB_DEPENDENT_REC_3"/>
    <property type="match status" value="1"/>
</dbReference>
<dbReference type="PANTHER" id="PTHR32552:SF81">
    <property type="entry name" value="TONB-DEPENDENT OUTER MEMBRANE RECEPTOR"/>
    <property type="match status" value="1"/>
</dbReference>
<dbReference type="GO" id="GO:0009279">
    <property type="term" value="C:cell outer membrane"/>
    <property type="evidence" value="ECO:0007669"/>
    <property type="project" value="UniProtKB-SubCell"/>
</dbReference>
<dbReference type="InterPro" id="IPR039426">
    <property type="entry name" value="TonB-dep_rcpt-like"/>
</dbReference>
<evidence type="ECO:0000256" key="1">
    <source>
        <dbReference type="ARBA" id="ARBA00004571"/>
    </source>
</evidence>
<keyword evidence="6" id="KW-0408">Iron</keyword>
<evidence type="ECO:0000256" key="11">
    <source>
        <dbReference type="PROSITE-ProRule" id="PRU01360"/>
    </source>
</evidence>
<dbReference type="InterPro" id="IPR000531">
    <property type="entry name" value="Beta-barrel_TonB"/>
</dbReference>
<dbReference type="CDD" id="cd01347">
    <property type="entry name" value="ligand_gated_channel"/>
    <property type="match status" value="1"/>
</dbReference>
<evidence type="ECO:0000256" key="12">
    <source>
        <dbReference type="RuleBase" id="RU003357"/>
    </source>
</evidence>
<feature type="domain" description="TonB-dependent receptor plug" evidence="15">
    <location>
        <begin position="92"/>
        <end position="201"/>
    </location>
</feature>
<name>A0A328APB3_9CAUL</name>
<evidence type="ECO:0000256" key="2">
    <source>
        <dbReference type="ARBA" id="ARBA00022448"/>
    </source>
</evidence>
<keyword evidence="8 12" id="KW-0798">TonB box</keyword>
<keyword evidence="16" id="KW-0675">Receptor</keyword>
<comment type="caution">
    <text evidence="16">The sequence shown here is derived from an EMBL/GenBank/DDBJ whole genome shotgun (WGS) entry which is preliminary data.</text>
</comment>
<sequence>MEIKEVSTSRSIRTEGTSMTSPAHSAFRAAILVGLFCSAAPAALAQTLEAGAAAVPAAAAVSVAAADVTAEQAQPASLAEVTVTARRREESAQEVPITLQVASGEKLTQTGVNTIVGLTQLVPTLQVLSPNPRNTALTIRGLGASYGLANDGLEQGVGVYVDQVYVSRPAIATLDFIDIQQVEVLRGPQGTLFGKNTTAGALNITTVNASNHWEAAVEGSYGSYNFRQAKGTISGPIIQDVLAFRLSAVGTWRDGDIYNPIQRLDQNARDSQAYRGQLLYTPNESLTVRINGEYATQHPECCTQIFYRVGTTLKPANQQYPALAAGRNYRPPSTNVYDRIADVDDPIQADQWVSGLSAIIDYDFGWATLTSVTAHREWDWEPRNDRDYTALDVTRRSNNPSHQKQDSQELRLASNGENRIDWTVGLYYFDQNVTTHGVTEYGSDASYWLLPATNTPASLLEGYTVFNDSTIDTTSYAAFGQLTWNINDRFRITPGIRYTHEKKDGTYIATVTGGGVTTDTTLINRRLGIARPQNYSAETSDGSWSGQVAASYDLADQIHLYGTYSRGFKSGGINMAGIPTTAAGAPSLVNAVVKPEQATTYEAGIKTELFDRFLIANAAVFATDVKDFQANVVDAGPGALRGYLANVEKVTVRGAEADISTRPLNGFTFYANLAYTDGKYDSFKNGPCPLERVGTSTAACDLSGKELPGVSKWAGSLGGEYRRDASFGRLSGETYAGVDASFRSAYFADATDSIYTRLPSYQLLNLRAGFKADAGWEVFVSARNALNEEFIQNVTVVSGNSGLVVATPGDARTYTLTLRARY</sequence>
<evidence type="ECO:0000313" key="16">
    <source>
        <dbReference type="EMBL" id="RAK56427.1"/>
    </source>
</evidence>
<keyword evidence="13" id="KW-0732">Signal</keyword>
<keyword evidence="2 11" id="KW-0813">Transport</keyword>
<gene>
    <name evidence="16" type="ORF">DJ018_00095</name>
</gene>
<feature type="domain" description="TonB-dependent receptor-like beta-barrel" evidence="14">
    <location>
        <begin position="320"/>
        <end position="784"/>
    </location>
</feature>
<evidence type="ECO:0000256" key="13">
    <source>
        <dbReference type="SAM" id="SignalP"/>
    </source>
</evidence>
<evidence type="ECO:0000259" key="15">
    <source>
        <dbReference type="Pfam" id="PF07715"/>
    </source>
</evidence>
<organism evidence="16 17">
    <name type="scientific">Phenylobacterium deserti</name>
    <dbReference type="NCBI Taxonomy" id="1914756"/>
    <lineage>
        <taxon>Bacteria</taxon>
        <taxon>Pseudomonadati</taxon>
        <taxon>Pseudomonadota</taxon>
        <taxon>Alphaproteobacteria</taxon>
        <taxon>Caulobacterales</taxon>
        <taxon>Caulobacteraceae</taxon>
        <taxon>Phenylobacterium</taxon>
    </lineage>
</organism>
<dbReference type="AlphaFoldDB" id="A0A328APB3"/>
<keyword evidence="17" id="KW-1185">Reference proteome</keyword>
<accession>A0A328APB3</accession>
<evidence type="ECO:0000256" key="4">
    <source>
        <dbReference type="ARBA" id="ARBA00022496"/>
    </source>
</evidence>
<evidence type="ECO:0000256" key="5">
    <source>
        <dbReference type="ARBA" id="ARBA00022692"/>
    </source>
</evidence>
<keyword evidence="3 11" id="KW-1134">Transmembrane beta strand</keyword>
<evidence type="ECO:0000256" key="10">
    <source>
        <dbReference type="ARBA" id="ARBA00023237"/>
    </source>
</evidence>
<keyword evidence="9 11" id="KW-0472">Membrane</keyword>
<dbReference type="Pfam" id="PF00593">
    <property type="entry name" value="TonB_dep_Rec_b-barrel"/>
    <property type="match status" value="1"/>
</dbReference>
<evidence type="ECO:0000259" key="14">
    <source>
        <dbReference type="Pfam" id="PF00593"/>
    </source>
</evidence>
<keyword evidence="7" id="KW-0406">Ion transport</keyword>
<feature type="chain" id="PRO_5016367298" evidence="13">
    <location>
        <begin position="46"/>
        <end position="822"/>
    </location>
</feature>
<dbReference type="Gene3D" id="2.40.170.20">
    <property type="entry name" value="TonB-dependent receptor, beta-barrel domain"/>
    <property type="match status" value="1"/>
</dbReference>
<protein>
    <submittedName>
        <fullName evidence="16">TonB-dependent receptor</fullName>
    </submittedName>
</protein>
<evidence type="ECO:0000256" key="6">
    <source>
        <dbReference type="ARBA" id="ARBA00023004"/>
    </source>
</evidence>
<comment type="subcellular location">
    <subcellularLocation>
        <location evidence="1 11">Cell outer membrane</location>
        <topology evidence="1 11">Multi-pass membrane protein</topology>
    </subcellularLocation>
</comment>
<evidence type="ECO:0000256" key="7">
    <source>
        <dbReference type="ARBA" id="ARBA00023065"/>
    </source>
</evidence>
<dbReference type="Proteomes" id="UP000249725">
    <property type="component" value="Unassembled WGS sequence"/>
</dbReference>
<dbReference type="OrthoDB" id="9760333at2"/>
<reference evidence="17" key="1">
    <citation type="submission" date="2018-05" db="EMBL/GenBank/DDBJ databases">
        <authorList>
            <person name="Li X."/>
        </authorList>
    </citation>
    <scope>NUCLEOTIDE SEQUENCE [LARGE SCALE GENOMIC DNA]</scope>
    <source>
        <strain evidence="17">YIM 73061</strain>
    </source>
</reference>
<evidence type="ECO:0000256" key="8">
    <source>
        <dbReference type="ARBA" id="ARBA00023077"/>
    </source>
</evidence>
<dbReference type="PANTHER" id="PTHR32552">
    <property type="entry name" value="FERRICHROME IRON RECEPTOR-RELATED"/>
    <property type="match status" value="1"/>
</dbReference>
<dbReference type="InterPro" id="IPR012910">
    <property type="entry name" value="Plug_dom"/>
</dbReference>
<evidence type="ECO:0000256" key="3">
    <source>
        <dbReference type="ARBA" id="ARBA00022452"/>
    </source>
</evidence>
<proteinExistence type="inferred from homology"/>
<dbReference type="EMBL" id="QFYR01000001">
    <property type="protein sequence ID" value="RAK56427.1"/>
    <property type="molecule type" value="Genomic_DNA"/>
</dbReference>
<evidence type="ECO:0000256" key="9">
    <source>
        <dbReference type="ARBA" id="ARBA00023136"/>
    </source>
</evidence>
<dbReference type="GO" id="GO:0006826">
    <property type="term" value="P:iron ion transport"/>
    <property type="evidence" value="ECO:0007669"/>
    <property type="project" value="UniProtKB-KW"/>
</dbReference>
<dbReference type="Pfam" id="PF07715">
    <property type="entry name" value="Plug"/>
    <property type="match status" value="1"/>
</dbReference>
<keyword evidence="5 11" id="KW-0812">Transmembrane</keyword>
<evidence type="ECO:0000313" key="17">
    <source>
        <dbReference type="Proteomes" id="UP000249725"/>
    </source>
</evidence>
<dbReference type="InterPro" id="IPR036942">
    <property type="entry name" value="Beta-barrel_TonB_sf"/>
</dbReference>
<dbReference type="SUPFAM" id="SSF56935">
    <property type="entry name" value="Porins"/>
    <property type="match status" value="1"/>
</dbReference>
<comment type="similarity">
    <text evidence="11 12">Belongs to the TonB-dependent receptor family.</text>
</comment>
<keyword evidence="4" id="KW-0410">Iron transport</keyword>